<evidence type="ECO:0000256" key="6">
    <source>
        <dbReference type="ARBA" id="ARBA00023235"/>
    </source>
</evidence>
<evidence type="ECO:0000313" key="11">
    <source>
        <dbReference type="EMBL" id="BBI01276.1"/>
    </source>
</evidence>
<evidence type="ECO:0000256" key="3">
    <source>
        <dbReference type="ARBA" id="ARBA00010876"/>
    </source>
</evidence>
<sequence>MIKMILPCIFKITKEMINQRIDNFLIKKFKNVPKSMIYRIIRVGKVQINKEKIKPSYKLKINDNIYLPYIKVQDKISIKKNIPVKIKNLLIKNILYEDKYLLVINKPSGIAVHGGSGLSFGIIEIFRQLIPSNNNLELVHRLDKDTSGILILSKKANILKSLHAQLRDKKIKKNYLALVHGKWPLEIKKVEFPLLKNNKRIVSINANGKPSKTCFKIQRVYSSSTLIAIQPITGRTHQIRVHTLSTGHPIIFDNRYGNKLLDNKIKISTEKKLLLHANNINFVHPHNQKKICINAPLEKHFLRYINELK</sequence>
<comment type="catalytic activity">
    <reaction evidence="1">
        <text>uridine(955/2504/2580) in 23S rRNA = pseudouridine(955/2504/2580) in 23S rRNA</text>
        <dbReference type="Rhea" id="RHEA:42528"/>
        <dbReference type="Rhea" id="RHEA-COMP:10099"/>
        <dbReference type="Rhea" id="RHEA-COMP:10100"/>
        <dbReference type="ChEBI" id="CHEBI:65314"/>
        <dbReference type="ChEBI" id="CHEBI:65315"/>
        <dbReference type="EC" id="5.4.99.24"/>
    </reaction>
</comment>
<proteinExistence type="inferred from homology"/>
<dbReference type="SMART" id="SM00363">
    <property type="entry name" value="S4"/>
    <property type="match status" value="1"/>
</dbReference>
<dbReference type="GO" id="GO:0160141">
    <property type="term" value="F:23S rRNA pseudouridine(955/2504/2580) synthase activity"/>
    <property type="evidence" value="ECO:0007669"/>
    <property type="project" value="UniProtKB-EC"/>
</dbReference>
<dbReference type="OrthoDB" id="9807829at2"/>
<dbReference type="SUPFAM" id="SSF55120">
    <property type="entry name" value="Pseudouridine synthase"/>
    <property type="match status" value="1"/>
</dbReference>
<feature type="domain" description="RNA-binding S4" evidence="10">
    <location>
        <begin position="19"/>
        <end position="83"/>
    </location>
</feature>
<comment type="catalytic activity">
    <reaction evidence="9">
        <text>a uridine in RNA = a pseudouridine in RNA</text>
        <dbReference type="Rhea" id="RHEA:48348"/>
        <dbReference type="Rhea" id="RHEA-COMP:12068"/>
        <dbReference type="Rhea" id="RHEA-COMP:12069"/>
        <dbReference type="ChEBI" id="CHEBI:65314"/>
        <dbReference type="ChEBI" id="CHEBI:65315"/>
    </reaction>
</comment>
<feature type="active site" evidence="7">
    <location>
        <position position="143"/>
    </location>
</feature>
<keyword evidence="5 8" id="KW-0694">RNA-binding</keyword>
<dbReference type="InterPro" id="IPR006145">
    <property type="entry name" value="PsdUridine_synth_RsuA/RluA"/>
</dbReference>
<dbReference type="SUPFAM" id="SSF55174">
    <property type="entry name" value="Alpha-L RNA-binding motif"/>
    <property type="match status" value="1"/>
</dbReference>
<organism evidence="11 12">
    <name type="scientific">Buchnera aphidicola</name>
    <name type="common">Nipponaphis monzeni</name>
    <dbReference type="NCBI Taxonomy" id="2495405"/>
    <lineage>
        <taxon>Bacteria</taxon>
        <taxon>Pseudomonadati</taxon>
        <taxon>Pseudomonadota</taxon>
        <taxon>Gammaproteobacteria</taxon>
        <taxon>Enterobacterales</taxon>
        <taxon>Erwiniaceae</taxon>
        <taxon>Buchnera</taxon>
    </lineage>
</organism>
<protein>
    <recommendedName>
        <fullName evidence="9">Pseudouridine synthase</fullName>
        <ecNumber evidence="9">5.4.99.-</ecNumber>
    </recommendedName>
</protein>
<evidence type="ECO:0000256" key="1">
    <source>
        <dbReference type="ARBA" id="ARBA00000381"/>
    </source>
</evidence>
<evidence type="ECO:0000256" key="7">
    <source>
        <dbReference type="PIRSR" id="PIRSR606225-1"/>
    </source>
</evidence>
<dbReference type="InterPro" id="IPR006224">
    <property type="entry name" value="PsdUridine_synth_RluA-like_CS"/>
</dbReference>
<dbReference type="Pfam" id="PF00849">
    <property type="entry name" value="PseudoU_synth_2"/>
    <property type="match status" value="1"/>
</dbReference>
<evidence type="ECO:0000256" key="5">
    <source>
        <dbReference type="ARBA" id="ARBA00022884"/>
    </source>
</evidence>
<evidence type="ECO:0000256" key="4">
    <source>
        <dbReference type="ARBA" id="ARBA00022552"/>
    </source>
</evidence>
<keyword evidence="4" id="KW-0698">rRNA processing</keyword>
<gene>
    <name evidence="11" type="primary">rluC</name>
    <name evidence="11" type="ORF">BUCNMO_270</name>
</gene>
<dbReference type="RefSeq" id="WP_158344936.1">
    <property type="nucleotide sequence ID" value="NZ_AP019379.1"/>
</dbReference>
<comment type="similarity">
    <text evidence="3 9">Belongs to the pseudouridine synthase RluA family.</text>
</comment>
<reference evidence="11 12" key="1">
    <citation type="journal article" date="2019" name="Proc. Natl. Acad. Sci. U.S.A.">
        <title>Exaggeration and cooption of innate immunity for social defense.</title>
        <authorList>
            <person name="Kutsukake M."/>
            <person name="Moriyama M."/>
            <person name="Shigenobu S."/>
            <person name="Meng X.-Y."/>
            <person name="Nikoh N."/>
            <person name="Noda C."/>
            <person name="Kobayashi S."/>
            <person name="Fukatsu T."/>
        </authorList>
    </citation>
    <scope>NUCLEOTIDE SEQUENCE [LARGE SCALE GENOMIC DNA]</scope>
    <source>
        <strain evidence="11 12">Nmo</strain>
    </source>
</reference>
<dbReference type="PROSITE" id="PS50889">
    <property type="entry name" value="S4"/>
    <property type="match status" value="1"/>
</dbReference>
<dbReference type="GO" id="GO:0000455">
    <property type="term" value="P:enzyme-directed rRNA pseudouridine synthesis"/>
    <property type="evidence" value="ECO:0007669"/>
    <property type="project" value="UniProtKB-ARBA"/>
</dbReference>
<evidence type="ECO:0000313" key="12">
    <source>
        <dbReference type="Proteomes" id="UP000317544"/>
    </source>
</evidence>
<dbReference type="AlphaFoldDB" id="A0A455TAA6"/>
<dbReference type="EC" id="5.4.99.-" evidence="9"/>
<dbReference type="PROSITE" id="PS01129">
    <property type="entry name" value="PSI_RLU"/>
    <property type="match status" value="1"/>
</dbReference>
<accession>A0A455TAA6</accession>
<evidence type="ECO:0000259" key="10">
    <source>
        <dbReference type="SMART" id="SM00363"/>
    </source>
</evidence>
<keyword evidence="12" id="KW-1185">Reference proteome</keyword>
<evidence type="ECO:0000256" key="2">
    <source>
        <dbReference type="ARBA" id="ARBA00002876"/>
    </source>
</evidence>
<dbReference type="PANTHER" id="PTHR21600">
    <property type="entry name" value="MITOCHONDRIAL RNA PSEUDOURIDINE SYNTHASE"/>
    <property type="match status" value="1"/>
</dbReference>
<dbReference type="PANTHER" id="PTHR21600:SF92">
    <property type="entry name" value="RIBOSOMAL LARGE SUBUNIT PSEUDOURIDINE SYNTHASE C"/>
    <property type="match status" value="1"/>
</dbReference>
<evidence type="ECO:0000256" key="8">
    <source>
        <dbReference type="PROSITE-ProRule" id="PRU00182"/>
    </source>
</evidence>
<dbReference type="InterPro" id="IPR020103">
    <property type="entry name" value="PsdUridine_synth_cat_dom_sf"/>
</dbReference>
<dbReference type="Gene3D" id="3.30.2350.10">
    <property type="entry name" value="Pseudouridine synthase"/>
    <property type="match status" value="1"/>
</dbReference>
<dbReference type="CDD" id="cd00165">
    <property type="entry name" value="S4"/>
    <property type="match status" value="1"/>
</dbReference>
<name>A0A455TAA6_9GAMM</name>
<dbReference type="Proteomes" id="UP000317544">
    <property type="component" value="Chromosome"/>
</dbReference>
<dbReference type="CDD" id="cd02869">
    <property type="entry name" value="PseudoU_synth_RluA_like"/>
    <property type="match status" value="1"/>
</dbReference>
<keyword evidence="6 9" id="KW-0413">Isomerase</keyword>
<dbReference type="Gene3D" id="3.10.290.10">
    <property type="entry name" value="RNA-binding S4 domain"/>
    <property type="match status" value="1"/>
</dbReference>
<dbReference type="NCBIfam" id="TIGR00005">
    <property type="entry name" value="rluA_subfam"/>
    <property type="match status" value="1"/>
</dbReference>
<dbReference type="EMBL" id="AP019379">
    <property type="protein sequence ID" value="BBI01276.1"/>
    <property type="molecule type" value="Genomic_DNA"/>
</dbReference>
<dbReference type="GO" id="GO:0003723">
    <property type="term" value="F:RNA binding"/>
    <property type="evidence" value="ECO:0007669"/>
    <property type="project" value="UniProtKB-KW"/>
</dbReference>
<dbReference type="InterPro" id="IPR050188">
    <property type="entry name" value="RluA_PseudoU_synthase"/>
</dbReference>
<comment type="function">
    <text evidence="2">Responsible for synthesis of pseudouridine from uracil at positions 955, 2504 and 2580 in 23S ribosomal RNA.</text>
</comment>
<dbReference type="InterPro" id="IPR006225">
    <property type="entry name" value="PsdUridine_synth_RluC/D"/>
</dbReference>
<dbReference type="Pfam" id="PF01479">
    <property type="entry name" value="S4"/>
    <property type="match status" value="1"/>
</dbReference>
<dbReference type="InterPro" id="IPR036986">
    <property type="entry name" value="S4_RNA-bd_sf"/>
</dbReference>
<dbReference type="InterPro" id="IPR002942">
    <property type="entry name" value="S4_RNA-bd"/>
</dbReference>
<evidence type="ECO:0000256" key="9">
    <source>
        <dbReference type="RuleBase" id="RU362028"/>
    </source>
</evidence>